<comment type="caution">
    <text evidence="1">The sequence shown here is derived from an EMBL/GenBank/DDBJ whole genome shotgun (WGS) entry which is preliminary data.</text>
</comment>
<gene>
    <name evidence="1" type="ORF">QYF61_016550</name>
</gene>
<keyword evidence="2" id="KW-1185">Reference proteome</keyword>
<dbReference type="Proteomes" id="UP001333110">
    <property type="component" value="Unassembled WGS sequence"/>
</dbReference>
<protein>
    <submittedName>
        <fullName evidence="1">Uncharacterized protein</fullName>
    </submittedName>
</protein>
<evidence type="ECO:0000313" key="2">
    <source>
        <dbReference type="Proteomes" id="UP001333110"/>
    </source>
</evidence>
<organism evidence="1 2">
    <name type="scientific">Mycteria americana</name>
    <name type="common">Wood stork</name>
    <dbReference type="NCBI Taxonomy" id="33587"/>
    <lineage>
        <taxon>Eukaryota</taxon>
        <taxon>Metazoa</taxon>
        <taxon>Chordata</taxon>
        <taxon>Craniata</taxon>
        <taxon>Vertebrata</taxon>
        <taxon>Euteleostomi</taxon>
        <taxon>Archelosauria</taxon>
        <taxon>Archosauria</taxon>
        <taxon>Dinosauria</taxon>
        <taxon>Saurischia</taxon>
        <taxon>Theropoda</taxon>
        <taxon>Coelurosauria</taxon>
        <taxon>Aves</taxon>
        <taxon>Neognathae</taxon>
        <taxon>Neoaves</taxon>
        <taxon>Aequornithes</taxon>
        <taxon>Ciconiiformes</taxon>
        <taxon>Ciconiidae</taxon>
        <taxon>Mycteria</taxon>
    </lineage>
</organism>
<name>A0AAN7S6M7_MYCAM</name>
<proteinExistence type="predicted"/>
<sequence length="167" mass="18603">MSLQCRDKDVVRNIVKCFVQVQVDDINCSSLHHQRCNPIVEDHQICPARFALSEAMLAVASRLFIFHVPKHSFQEDLLHDLARHRGLYPWYSTKQIPEESKACSPEVQGSPLLLTCDPSPGSGHLLLALASNWAAAQTADLALDSAEEVKGCMPVFPCSSAFRFRDN</sequence>
<evidence type="ECO:0000313" key="1">
    <source>
        <dbReference type="EMBL" id="KAK4821251.1"/>
    </source>
</evidence>
<dbReference type="AlphaFoldDB" id="A0AAN7S6M7"/>
<accession>A0AAN7S6M7</accession>
<reference evidence="1 2" key="1">
    <citation type="journal article" date="2023" name="J. Hered.">
        <title>Chromosome-level genome of the wood stork (Mycteria americana) provides insight into avian chromosome evolution.</title>
        <authorList>
            <person name="Flamio R. Jr."/>
            <person name="Ramstad K.M."/>
        </authorList>
    </citation>
    <scope>NUCLEOTIDE SEQUENCE [LARGE SCALE GENOMIC DNA]</scope>
    <source>
        <strain evidence="1">JAX WOST 10</strain>
    </source>
</reference>
<dbReference type="EMBL" id="JAUNZN010000005">
    <property type="protein sequence ID" value="KAK4821251.1"/>
    <property type="molecule type" value="Genomic_DNA"/>
</dbReference>